<name>A0A1Y3YM19_9BACE</name>
<comment type="caution">
    <text evidence="1">The sequence shown here is derived from an EMBL/GenBank/DDBJ whole genome shotgun (WGS) entry which is preliminary data.</text>
</comment>
<dbReference type="Proteomes" id="UP000195386">
    <property type="component" value="Unassembled WGS sequence"/>
</dbReference>
<proteinExistence type="predicted"/>
<sequence length="79" mass="9448">MKYIRISPNVEYSTDTEFFLENQILCIVDKEGTKFCSLIENRLFMRSDNRHISERMQLNIMREIHKDICRLCYGGEPVD</sequence>
<gene>
    <name evidence="1" type="ORF">B5F97_16365</name>
</gene>
<protein>
    <submittedName>
        <fullName evidence="1">Uncharacterized protein</fullName>
    </submittedName>
</protein>
<dbReference type="EMBL" id="NFII01000022">
    <property type="protein sequence ID" value="OUN98915.1"/>
    <property type="molecule type" value="Genomic_DNA"/>
</dbReference>
<dbReference type="RefSeq" id="WP_087426910.1">
    <property type="nucleotide sequence ID" value="NZ_NFII01000022.1"/>
</dbReference>
<reference evidence="2" key="1">
    <citation type="submission" date="2017-04" db="EMBL/GenBank/DDBJ databases">
        <title>Function of individual gut microbiota members based on whole genome sequencing of pure cultures obtained from chicken caecum.</title>
        <authorList>
            <person name="Medvecky M."/>
            <person name="Cejkova D."/>
            <person name="Polansky O."/>
            <person name="Karasova D."/>
            <person name="Kubasova T."/>
            <person name="Cizek A."/>
            <person name="Rychlik I."/>
        </authorList>
    </citation>
    <scope>NUCLEOTIDE SEQUENCE [LARGE SCALE GENOMIC DNA]</scope>
    <source>
        <strain evidence="2">An43</strain>
    </source>
</reference>
<accession>A0A1Y3YM19</accession>
<evidence type="ECO:0000313" key="2">
    <source>
        <dbReference type="Proteomes" id="UP000195386"/>
    </source>
</evidence>
<evidence type="ECO:0000313" key="1">
    <source>
        <dbReference type="EMBL" id="OUN98915.1"/>
    </source>
</evidence>
<organism evidence="1 2">
    <name type="scientific">Bacteroides clarus</name>
    <dbReference type="NCBI Taxonomy" id="626929"/>
    <lineage>
        <taxon>Bacteria</taxon>
        <taxon>Pseudomonadati</taxon>
        <taxon>Bacteroidota</taxon>
        <taxon>Bacteroidia</taxon>
        <taxon>Bacteroidales</taxon>
        <taxon>Bacteroidaceae</taxon>
        <taxon>Bacteroides</taxon>
    </lineage>
</organism>
<dbReference type="AlphaFoldDB" id="A0A1Y3YM19"/>